<keyword evidence="4" id="KW-1185">Reference proteome</keyword>
<name>A0A6D2HXQ6_9BRAS</name>
<evidence type="ECO:0000313" key="4">
    <source>
        <dbReference type="Proteomes" id="UP000467841"/>
    </source>
</evidence>
<feature type="compositionally biased region" description="Low complexity" evidence="1">
    <location>
        <begin position="149"/>
        <end position="159"/>
    </location>
</feature>
<sequence>MLTEFAFSDVVCCLRRTVQASETERRTQGEVRLLKELSHRLWPEVVAALEKKKQERKDKREGKTNLPSLRLRYLVSFRFFSFLLGSIFGYLNVLLCFAAAKPSRSKKKSMGLRKRAAVPIDDVVVASEPAPKKKRVESPRLRDSPPSPLRSSSIASRTR</sequence>
<keyword evidence="2" id="KW-0812">Transmembrane</keyword>
<protein>
    <submittedName>
        <fullName evidence="3">Uncharacterized protein</fullName>
    </submittedName>
</protein>
<evidence type="ECO:0000256" key="2">
    <source>
        <dbReference type="SAM" id="Phobius"/>
    </source>
</evidence>
<feature type="region of interest" description="Disordered" evidence="1">
    <location>
        <begin position="129"/>
        <end position="159"/>
    </location>
</feature>
<accession>A0A6D2HXQ6</accession>
<keyword evidence="2" id="KW-0472">Membrane</keyword>
<organism evidence="3 4">
    <name type="scientific">Microthlaspi erraticum</name>
    <dbReference type="NCBI Taxonomy" id="1685480"/>
    <lineage>
        <taxon>Eukaryota</taxon>
        <taxon>Viridiplantae</taxon>
        <taxon>Streptophyta</taxon>
        <taxon>Embryophyta</taxon>
        <taxon>Tracheophyta</taxon>
        <taxon>Spermatophyta</taxon>
        <taxon>Magnoliopsida</taxon>
        <taxon>eudicotyledons</taxon>
        <taxon>Gunneridae</taxon>
        <taxon>Pentapetalae</taxon>
        <taxon>rosids</taxon>
        <taxon>malvids</taxon>
        <taxon>Brassicales</taxon>
        <taxon>Brassicaceae</taxon>
        <taxon>Coluteocarpeae</taxon>
        <taxon>Microthlaspi</taxon>
    </lineage>
</organism>
<dbReference type="EMBL" id="CACVBM020000532">
    <property type="protein sequence ID" value="CAA7020195.1"/>
    <property type="molecule type" value="Genomic_DNA"/>
</dbReference>
<dbReference type="Proteomes" id="UP000467841">
    <property type="component" value="Unassembled WGS sequence"/>
</dbReference>
<evidence type="ECO:0000256" key="1">
    <source>
        <dbReference type="SAM" id="MobiDB-lite"/>
    </source>
</evidence>
<dbReference type="AlphaFoldDB" id="A0A6D2HXQ6"/>
<gene>
    <name evidence="3" type="ORF">MERR_LOCUS7430</name>
</gene>
<comment type="caution">
    <text evidence="3">The sequence shown here is derived from an EMBL/GenBank/DDBJ whole genome shotgun (WGS) entry which is preliminary data.</text>
</comment>
<evidence type="ECO:0000313" key="3">
    <source>
        <dbReference type="EMBL" id="CAA7020195.1"/>
    </source>
</evidence>
<proteinExistence type="predicted"/>
<feature type="transmembrane region" description="Helical" evidence="2">
    <location>
        <begin position="79"/>
        <end position="100"/>
    </location>
</feature>
<reference evidence="3" key="1">
    <citation type="submission" date="2020-01" db="EMBL/GenBank/DDBJ databases">
        <authorList>
            <person name="Mishra B."/>
        </authorList>
    </citation>
    <scope>NUCLEOTIDE SEQUENCE [LARGE SCALE GENOMIC DNA]</scope>
</reference>
<keyword evidence="2" id="KW-1133">Transmembrane helix</keyword>